<dbReference type="AlphaFoldDB" id="A0A6G1MKE1"/>
<dbReference type="EMBL" id="WIWT01000069">
    <property type="protein sequence ID" value="KAF3204725.1"/>
    <property type="molecule type" value="Genomic_DNA"/>
</dbReference>
<reference evidence="1" key="1">
    <citation type="submission" date="2019-06" db="EMBL/GenBank/DDBJ databases">
        <authorList>
            <person name="Palmer J.M."/>
        </authorList>
    </citation>
    <scope>NUCLEOTIDE SEQUENCE</scope>
    <source>
        <strain evidence="1">TWF679</strain>
    </source>
</reference>
<evidence type="ECO:0000313" key="1">
    <source>
        <dbReference type="EMBL" id="KAF3204725.1"/>
    </source>
</evidence>
<sequence length="254" mass="28151">MSVPPGGLRTLGTKYTLKSHGIWERIRRFFAVDPNRSTGIPYVAQYRNPLPGTLPQPTYHDPVTIPSGDIADNPYWKRDNRRGFPRLSVVTQSDQAGMLLLGTAAIPRIADGAAGEKQLVEIKEGSQSLVEVMKKLGNEGLLMKDGLPPLPGRPVQWTQQTDAWAAYPDKLVVSEELLRGALTDASGIIGIHVGRLIEWFLSTGVAIGGRIEEKRFGVLSVYIFRCCIISAYTTDFSNKISKTLEYKFRDDLIH</sequence>
<dbReference type="OrthoDB" id="2093493at2759"/>
<accession>A0A6G1MKE1</accession>
<dbReference type="PANTHER" id="PTHR37325:SF1">
    <property type="entry name" value="OXIDOREDUCTASE 21 KDA SUBUNIT, PUTATIVE (AFU_ORTHOLOGUE AFUA_4G05910)-RELATED"/>
    <property type="match status" value="1"/>
</dbReference>
<comment type="caution">
    <text evidence="1">The sequence shown here is derived from an EMBL/GenBank/DDBJ whole genome shotgun (WGS) entry which is preliminary data.</text>
</comment>
<dbReference type="CDD" id="cd22849">
    <property type="entry name" value="NuzM"/>
    <property type="match status" value="1"/>
</dbReference>
<organism evidence="1 2">
    <name type="scientific">Orbilia oligospora</name>
    <name type="common">Nematode-trapping fungus</name>
    <name type="synonym">Arthrobotrys oligospora</name>
    <dbReference type="NCBI Taxonomy" id="2813651"/>
    <lineage>
        <taxon>Eukaryota</taxon>
        <taxon>Fungi</taxon>
        <taxon>Dikarya</taxon>
        <taxon>Ascomycota</taxon>
        <taxon>Pezizomycotina</taxon>
        <taxon>Orbiliomycetes</taxon>
        <taxon>Orbiliales</taxon>
        <taxon>Orbiliaceae</taxon>
        <taxon>Orbilia</taxon>
    </lineage>
</organism>
<protein>
    <submittedName>
        <fullName evidence="1">Uncharacterized protein</fullName>
    </submittedName>
</protein>
<proteinExistence type="predicted"/>
<evidence type="ECO:0000313" key="2">
    <source>
        <dbReference type="Proteomes" id="UP000614610"/>
    </source>
</evidence>
<dbReference type="InterPro" id="IPR016813">
    <property type="entry name" value="NADH_Ub_cplx-1_21kDa"/>
</dbReference>
<name>A0A6G1MKE1_ORBOL</name>
<gene>
    <name evidence="1" type="ORF">TWF679_009589</name>
</gene>
<dbReference type="Proteomes" id="UP000614610">
    <property type="component" value="Unassembled WGS sequence"/>
</dbReference>
<dbReference type="PANTHER" id="PTHR37325">
    <property type="entry name" value="OXIDOREDUCTASE 21 KDA SUBUNIT, PUTATIVE (AFU_ORTHOLOGUE AFUA_4G05910)-RELATED"/>
    <property type="match status" value="1"/>
</dbReference>